<evidence type="ECO:0000313" key="2">
    <source>
        <dbReference type="EMBL" id="PRX12126.1"/>
    </source>
</evidence>
<gene>
    <name evidence="2" type="ORF">LY02_02806</name>
</gene>
<proteinExistence type="predicted"/>
<feature type="chain" id="PRO_5047269821" evidence="1">
    <location>
        <begin position="21"/>
        <end position="227"/>
    </location>
</feature>
<dbReference type="EMBL" id="PVNA01000008">
    <property type="protein sequence ID" value="PRX12126.1"/>
    <property type="molecule type" value="Genomic_DNA"/>
</dbReference>
<name>A0ABX5E4X1_NONUL</name>
<dbReference type="RefSeq" id="WP_146128696.1">
    <property type="nucleotide sequence ID" value="NZ_JPJI01000003.1"/>
</dbReference>
<keyword evidence="1" id="KW-0732">Signal</keyword>
<evidence type="ECO:0000256" key="1">
    <source>
        <dbReference type="SAM" id="SignalP"/>
    </source>
</evidence>
<keyword evidence="3" id="KW-1185">Reference proteome</keyword>
<protein>
    <submittedName>
        <fullName evidence="2">Uncharacterized protein</fullName>
    </submittedName>
</protein>
<accession>A0ABX5E4X1</accession>
<feature type="signal peptide" evidence="1">
    <location>
        <begin position="1"/>
        <end position="20"/>
    </location>
</feature>
<dbReference type="PROSITE" id="PS51257">
    <property type="entry name" value="PROKAR_LIPOPROTEIN"/>
    <property type="match status" value="1"/>
</dbReference>
<sequence>MKKISLILSMLFFTMFITSCETETSVQENNDFQKSTTFDAETIYWSILGNTESGMDQFDALTNEQKQAVWVFKYDRFLADNTLSASQIDAVNSAKDYVSVLDFSGEPNDTELDALEDELLSAFLNEDTKNFLFLSLENGAGDINAPGYGNDYQTTGCFWCWQEVPGADPISPCTAILNSDGDLVGYQTTVLAYRSRLFFRHGSRTFSVNRNCDEAAWSASGSPVSYQ</sequence>
<organism evidence="2 3">
    <name type="scientific">Nonlabens ulvanivorans</name>
    <name type="common">Persicivirga ulvanivorans</name>
    <dbReference type="NCBI Taxonomy" id="906888"/>
    <lineage>
        <taxon>Bacteria</taxon>
        <taxon>Pseudomonadati</taxon>
        <taxon>Bacteroidota</taxon>
        <taxon>Flavobacteriia</taxon>
        <taxon>Flavobacteriales</taxon>
        <taxon>Flavobacteriaceae</taxon>
        <taxon>Nonlabens</taxon>
    </lineage>
</organism>
<evidence type="ECO:0000313" key="3">
    <source>
        <dbReference type="Proteomes" id="UP000239997"/>
    </source>
</evidence>
<comment type="caution">
    <text evidence="2">The sequence shown here is derived from an EMBL/GenBank/DDBJ whole genome shotgun (WGS) entry which is preliminary data.</text>
</comment>
<dbReference type="Proteomes" id="UP000239997">
    <property type="component" value="Unassembled WGS sequence"/>
</dbReference>
<reference evidence="2 3" key="1">
    <citation type="submission" date="2018-03" db="EMBL/GenBank/DDBJ databases">
        <title>Genomic Encyclopedia of Archaeal and Bacterial Type Strains, Phase II (KMG-II): from individual species to whole genera.</title>
        <authorList>
            <person name="Goeker M."/>
        </authorList>
    </citation>
    <scope>NUCLEOTIDE SEQUENCE [LARGE SCALE GENOMIC DNA]</scope>
    <source>
        <strain evidence="2 3">DSM 22727</strain>
    </source>
</reference>